<feature type="region of interest" description="Disordered" evidence="11">
    <location>
        <begin position="492"/>
        <end position="536"/>
    </location>
</feature>
<comment type="catalytic activity">
    <reaction evidence="1 10">
        <text>Transfers a segment of a (1-&gt;4)-alpha-D-glucan to a new position in an acceptor, which may be glucose or a (1-&gt;4)-alpha-D-glucan.</text>
        <dbReference type="EC" id="2.4.1.25"/>
    </reaction>
</comment>
<evidence type="ECO:0000313" key="12">
    <source>
        <dbReference type="EMBL" id="HIR50369.1"/>
    </source>
</evidence>
<name>A0A9D1DGU3_9FIRM</name>
<evidence type="ECO:0000256" key="2">
    <source>
        <dbReference type="ARBA" id="ARBA00005684"/>
    </source>
</evidence>
<dbReference type="EC" id="2.4.1.25" evidence="3 10"/>
<dbReference type="PANTHER" id="PTHR32438">
    <property type="entry name" value="4-ALPHA-GLUCANOTRANSFERASE DPE1, CHLOROPLASTIC/AMYLOPLASTIC"/>
    <property type="match status" value="1"/>
</dbReference>
<dbReference type="InterPro" id="IPR003385">
    <property type="entry name" value="Glyco_hydro_77"/>
</dbReference>
<sequence>MRSAGILMPITALPSPWGIGTMGRAARGFVDFLRKSGQSCWQVLPIGPTSFGDSPYQSFSSFAGNPYLIDLDDLCADGLLDPWDYQSLSWGSDPARVDYGLLYRQRFDVLRKAVDRLWRREGQALARFLHEERDWVYDYALFMALKDHYHGVPWHQWPEALRRRESAAMKAASASLSRETAFWQGVQFLFFRQWQALKDYAAQQGIAILGDLPIYVAEDSADVWADPSLFQMDETLRPTEVAGCPPDAFTADGQLWGNPLFRWDEMEKTGYRWWMQRIAHQFRFYDMLRIDHFRGFDSYYAIPFGDENARRGRWRPGPGIGFFRELERQLGPRPIIAEDLGFLTPSVRQLLAETGYPGMKVLEFAFDSRDGGGREYQPHNYPKNCVAYVGTHDNDTVQGWCKTADPDDVALALEYVHADPWEGVHWSMMRAIWMSPADLAIVQIQDLLGLGSEARINEPSTVGHNWQWRALPGFDSPALAQRLHRQMELYERLPQAEEEPEGDAEPDSEAPAASELEVEVQGAKAHSPQAEGGKVL</sequence>
<dbReference type="GO" id="GO:0004134">
    <property type="term" value="F:4-alpha-glucanotransferase activity"/>
    <property type="evidence" value="ECO:0007669"/>
    <property type="project" value="UniProtKB-EC"/>
</dbReference>
<reference evidence="12" key="2">
    <citation type="journal article" date="2021" name="PeerJ">
        <title>Extensive microbial diversity within the chicken gut microbiome revealed by metagenomics and culture.</title>
        <authorList>
            <person name="Gilroy R."/>
            <person name="Ravi A."/>
            <person name="Getino M."/>
            <person name="Pursley I."/>
            <person name="Horton D.L."/>
            <person name="Alikhan N.F."/>
            <person name="Baker D."/>
            <person name="Gharbi K."/>
            <person name="Hall N."/>
            <person name="Watson M."/>
            <person name="Adriaenssens E.M."/>
            <person name="Foster-Nyarko E."/>
            <person name="Jarju S."/>
            <person name="Secka A."/>
            <person name="Antonio M."/>
            <person name="Oren A."/>
            <person name="Chaudhuri R.R."/>
            <person name="La Ragione R."/>
            <person name="Hildebrand F."/>
            <person name="Pallen M.J."/>
        </authorList>
    </citation>
    <scope>NUCLEOTIDE SEQUENCE</scope>
    <source>
        <strain evidence="12">ChiBcec15-4380</strain>
    </source>
</reference>
<dbReference type="PANTHER" id="PTHR32438:SF5">
    <property type="entry name" value="4-ALPHA-GLUCANOTRANSFERASE DPE1, CHLOROPLASTIC_AMYLOPLASTIC"/>
    <property type="match status" value="1"/>
</dbReference>
<comment type="similarity">
    <text evidence="2 10">Belongs to the disproportionating enzyme family.</text>
</comment>
<dbReference type="NCBIfam" id="TIGR00217">
    <property type="entry name" value="malQ"/>
    <property type="match status" value="1"/>
</dbReference>
<evidence type="ECO:0000256" key="6">
    <source>
        <dbReference type="ARBA" id="ARBA00022679"/>
    </source>
</evidence>
<organism evidence="12 13">
    <name type="scientific">Candidatus Avoscillospira avicola</name>
    <dbReference type="NCBI Taxonomy" id="2840706"/>
    <lineage>
        <taxon>Bacteria</taxon>
        <taxon>Bacillati</taxon>
        <taxon>Bacillota</taxon>
        <taxon>Clostridia</taxon>
        <taxon>Eubacteriales</taxon>
        <taxon>Oscillospiraceae</taxon>
        <taxon>Oscillospiraceae incertae sedis</taxon>
        <taxon>Candidatus Avoscillospira</taxon>
    </lineage>
</organism>
<dbReference type="GO" id="GO:0005975">
    <property type="term" value="P:carbohydrate metabolic process"/>
    <property type="evidence" value="ECO:0007669"/>
    <property type="project" value="InterPro"/>
</dbReference>
<dbReference type="Gene3D" id="3.20.20.80">
    <property type="entry name" value="Glycosidases"/>
    <property type="match status" value="1"/>
</dbReference>
<dbReference type="Proteomes" id="UP000824239">
    <property type="component" value="Unassembled WGS sequence"/>
</dbReference>
<gene>
    <name evidence="12" type="primary">malQ</name>
    <name evidence="12" type="ORF">IAA53_03655</name>
</gene>
<evidence type="ECO:0000313" key="13">
    <source>
        <dbReference type="Proteomes" id="UP000824239"/>
    </source>
</evidence>
<dbReference type="EMBL" id="DVHE01000026">
    <property type="protein sequence ID" value="HIR50369.1"/>
    <property type="molecule type" value="Genomic_DNA"/>
</dbReference>
<evidence type="ECO:0000256" key="1">
    <source>
        <dbReference type="ARBA" id="ARBA00000439"/>
    </source>
</evidence>
<evidence type="ECO:0000256" key="4">
    <source>
        <dbReference type="ARBA" id="ARBA00020295"/>
    </source>
</evidence>
<evidence type="ECO:0000256" key="9">
    <source>
        <dbReference type="ARBA" id="ARBA00031501"/>
    </source>
</evidence>
<dbReference type="NCBIfam" id="NF011080">
    <property type="entry name" value="PRK14508.1-3"/>
    <property type="match status" value="1"/>
</dbReference>
<dbReference type="Pfam" id="PF02446">
    <property type="entry name" value="Glyco_hydro_77"/>
    <property type="match status" value="1"/>
</dbReference>
<evidence type="ECO:0000256" key="5">
    <source>
        <dbReference type="ARBA" id="ARBA00022676"/>
    </source>
</evidence>
<comment type="caution">
    <text evidence="12">The sequence shown here is derived from an EMBL/GenBank/DDBJ whole genome shotgun (WGS) entry which is preliminary data.</text>
</comment>
<evidence type="ECO:0000256" key="7">
    <source>
        <dbReference type="ARBA" id="ARBA00023277"/>
    </source>
</evidence>
<keyword evidence="5 10" id="KW-0328">Glycosyltransferase</keyword>
<keyword evidence="7 10" id="KW-0119">Carbohydrate metabolism</keyword>
<reference evidence="12" key="1">
    <citation type="submission" date="2020-10" db="EMBL/GenBank/DDBJ databases">
        <authorList>
            <person name="Gilroy R."/>
        </authorList>
    </citation>
    <scope>NUCLEOTIDE SEQUENCE</scope>
    <source>
        <strain evidence="12">ChiBcec15-4380</strain>
    </source>
</reference>
<dbReference type="SUPFAM" id="SSF51445">
    <property type="entry name" value="(Trans)glycosidases"/>
    <property type="match status" value="1"/>
</dbReference>
<dbReference type="AlphaFoldDB" id="A0A9D1DGU3"/>
<accession>A0A9D1DGU3</accession>
<evidence type="ECO:0000256" key="11">
    <source>
        <dbReference type="SAM" id="MobiDB-lite"/>
    </source>
</evidence>
<feature type="compositionally biased region" description="Acidic residues" evidence="11">
    <location>
        <begin position="496"/>
        <end position="508"/>
    </location>
</feature>
<evidence type="ECO:0000256" key="3">
    <source>
        <dbReference type="ARBA" id="ARBA00012560"/>
    </source>
</evidence>
<evidence type="ECO:0000256" key="8">
    <source>
        <dbReference type="ARBA" id="ARBA00031423"/>
    </source>
</evidence>
<keyword evidence="6 10" id="KW-0808">Transferase</keyword>
<proteinExistence type="inferred from homology"/>
<dbReference type="InterPro" id="IPR017853">
    <property type="entry name" value="GH"/>
</dbReference>
<protein>
    <recommendedName>
        <fullName evidence="4 10">4-alpha-glucanotransferase</fullName>
        <ecNumber evidence="3 10">2.4.1.25</ecNumber>
    </recommendedName>
    <alternativeName>
        <fullName evidence="8 10">Amylomaltase</fullName>
    </alternativeName>
    <alternativeName>
        <fullName evidence="9 10">Disproportionating enzyme</fullName>
    </alternativeName>
</protein>
<evidence type="ECO:0000256" key="10">
    <source>
        <dbReference type="RuleBase" id="RU361207"/>
    </source>
</evidence>